<dbReference type="Proteomes" id="UP000037069">
    <property type="component" value="Unassembled WGS sequence"/>
</dbReference>
<comment type="caution">
    <text evidence="1">The sequence shown here is derived from an EMBL/GenBank/DDBJ whole genome shotgun (WGS) entry which is preliminary data.</text>
</comment>
<name>A0A0L0C4M9_LUCCU</name>
<reference evidence="1 2" key="1">
    <citation type="journal article" date="2015" name="Nat. Commun.">
        <title>Lucilia cuprina genome unlocks parasitic fly biology to underpin future interventions.</title>
        <authorList>
            <person name="Anstead C.A."/>
            <person name="Korhonen P.K."/>
            <person name="Young N.D."/>
            <person name="Hall R.S."/>
            <person name="Jex A.R."/>
            <person name="Murali S.C."/>
            <person name="Hughes D.S."/>
            <person name="Lee S.F."/>
            <person name="Perry T."/>
            <person name="Stroehlein A.J."/>
            <person name="Ansell B.R."/>
            <person name="Breugelmans B."/>
            <person name="Hofmann A."/>
            <person name="Qu J."/>
            <person name="Dugan S."/>
            <person name="Lee S.L."/>
            <person name="Chao H."/>
            <person name="Dinh H."/>
            <person name="Han Y."/>
            <person name="Doddapaneni H.V."/>
            <person name="Worley K.C."/>
            <person name="Muzny D.M."/>
            <person name="Ioannidis P."/>
            <person name="Waterhouse R.M."/>
            <person name="Zdobnov E.M."/>
            <person name="James P.J."/>
            <person name="Bagnall N.H."/>
            <person name="Kotze A.C."/>
            <person name="Gibbs R.A."/>
            <person name="Richards S."/>
            <person name="Batterham P."/>
            <person name="Gasser R.B."/>
        </authorList>
    </citation>
    <scope>NUCLEOTIDE SEQUENCE [LARGE SCALE GENOMIC DNA]</scope>
    <source>
        <strain evidence="1 2">LS</strain>
        <tissue evidence="1">Full body</tissue>
    </source>
</reference>
<gene>
    <name evidence="1" type="ORF">FF38_03314</name>
</gene>
<organism evidence="1 2">
    <name type="scientific">Lucilia cuprina</name>
    <name type="common">Green bottle fly</name>
    <name type="synonym">Australian sheep blowfly</name>
    <dbReference type="NCBI Taxonomy" id="7375"/>
    <lineage>
        <taxon>Eukaryota</taxon>
        <taxon>Metazoa</taxon>
        <taxon>Ecdysozoa</taxon>
        <taxon>Arthropoda</taxon>
        <taxon>Hexapoda</taxon>
        <taxon>Insecta</taxon>
        <taxon>Pterygota</taxon>
        <taxon>Neoptera</taxon>
        <taxon>Endopterygota</taxon>
        <taxon>Diptera</taxon>
        <taxon>Brachycera</taxon>
        <taxon>Muscomorpha</taxon>
        <taxon>Oestroidea</taxon>
        <taxon>Calliphoridae</taxon>
        <taxon>Luciliinae</taxon>
        <taxon>Lucilia</taxon>
    </lineage>
</organism>
<accession>A0A0L0C4M9</accession>
<evidence type="ECO:0000313" key="2">
    <source>
        <dbReference type="Proteomes" id="UP000037069"/>
    </source>
</evidence>
<sequence length="115" mass="12752">MCQESRFLFNPAHLIDSARSVVTGIGNQVVQGIFSPRDLLRGSRQVLFGLPEVAVFRTIHELCSLYLSSGLSKISSAWVREKLVSLQGVRKRKVIKSILGVILGLIVSDAKYREP</sequence>
<dbReference type="AlphaFoldDB" id="A0A0L0C4M9"/>
<keyword evidence="2" id="KW-1185">Reference proteome</keyword>
<proteinExistence type="predicted"/>
<evidence type="ECO:0000313" key="1">
    <source>
        <dbReference type="EMBL" id="KNC26389.1"/>
    </source>
</evidence>
<protein>
    <submittedName>
        <fullName evidence="1">Uncharacterized protein</fullName>
    </submittedName>
</protein>
<dbReference type="OrthoDB" id="199913at2759"/>
<dbReference type="EMBL" id="JRES01000987">
    <property type="protein sequence ID" value="KNC26389.1"/>
    <property type="molecule type" value="Genomic_DNA"/>
</dbReference>